<gene>
    <name evidence="1" type="ORF">CES85_3742</name>
</gene>
<dbReference type="AlphaFoldDB" id="A0A248UNJ6"/>
<dbReference type="EMBL" id="CP022605">
    <property type="protein sequence ID" value="ASV87971.1"/>
    <property type="molecule type" value="Genomic_DNA"/>
</dbReference>
<dbReference type="Proteomes" id="UP000215256">
    <property type="component" value="Plasmid unnamed1"/>
</dbReference>
<protein>
    <submittedName>
        <fullName evidence="1">Uncharacterized protein</fullName>
    </submittedName>
</protein>
<organism evidence="1 2">
    <name type="scientific">Ochrobactrum quorumnocens</name>
    <dbReference type="NCBI Taxonomy" id="271865"/>
    <lineage>
        <taxon>Bacteria</taxon>
        <taxon>Pseudomonadati</taxon>
        <taxon>Pseudomonadota</taxon>
        <taxon>Alphaproteobacteria</taxon>
        <taxon>Hyphomicrobiales</taxon>
        <taxon>Brucellaceae</taxon>
        <taxon>Brucella/Ochrobactrum group</taxon>
        <taxon>Ochrobactrum</taxon>
    </lineage>
</organism>
<keyword evidence="1" id="KW-0614">Plasmid</keyword>
<geneLocation type="plasmid" evidence="1 2">
    <name>unnamed1</name>
</geneLocation>
<reference evidence="1 2" key="1">
    <citation type="submission" date="2017-07" db="EMBL/GenBank/DDBJ databases">
        <title>Phylogenetic study on the rhizospheric bacterium Ochrobactrum sp. A44.</title>
        <authorList>
            <person name="Krzyzanowska D.M."/>
            <person name="Ossowicki A."/>
            <person name="Rajewska M."/>
            <person name="Maciag T."/>
            <person name="Kaczynski Z."/>
            <person name="Czerwicka M."/>
            <person name="Jafra S."/>
        </authorList>
    </citation>
    <scope>NUCLEOTIDE SEQUENCE [LARGE SCALE GENOMIC DNA]</scope>
    <source>
        <strain evidence="1 2">A44</strain>
        <plasmid evidence="1 2">unnamed1</plasmid>
    </source>
</reference>
<sequence>MAGDDVPISHIDHCVILSCEGGERLHVETFWMDKVVDLEMVRLEIDSP</sequence>
<evidence type="ECO:0000313" key="2">
    <source>
        <dbReference type="Proteomes" id="UP000215256"/>
    </source>
</evidence>
<evidence type="ECO:0000313" key="1">
    <source>
        <dbReference type="EMBL" id="ASV87971.1"/>
    </source>
</evidence>
<proteinExistence type="predicted"/>
<dbReference type="KEGG" id="och:CES85_3742"/>
<name>A0A248UNJ6_9HYPH</name>
<accession>A0A248UNJ6</accession>